<gene>
    <name evidence="12" type="ORF">ACM01_11015</name>
</gene>
<keyword evidence="9" id="KW-0472">Membrane</keyword>
<dbReference type="AlphaFoldDB" id="A0A0J7ZH12"/>
<evidence type="ECO:0000313" key="12">
    <source>
        <dbReference type="EMBL" id="KMS75169.1"/>
    </source>
</evidence>
<keyword evidence="4" id="KW-0808">Transferase</keyword>
<evidence type="ECO:0000256" key="4">
    <source>
        <dbReference type="ARBA" id="ARBA00022679"/>
    </source>
</evidence>
<evidence type="ECO:0000256" key="9">
    <source>
        <dbReference type="SAM" id="Phobius"/>
    </source>
</evidence>
<feature type="transmembrane region" description="Helical" evidence="9">
    <location>
        <begin position="96"/>
        <end position="116"/>
    </location>
</feature>
<dbReference type="InterPro" id="IPR011712">
    <property type="entry name" value="Sig_transdc_His_kin_sub3_dim/P"/>
</dbReference>
<dbReference type="PATRIC" id="fig|1938.3.peg.2195"/>
<evidence type="ECO:0000313" key="13">
    <source>
        <dbReference type="Proteomes" id="UP000037432"/>
    </source>
</evidence>
<sequence>MTTTSSRARPVEPGRLLGGPEHRTVLRLLAWMAAIQRASRQHPRIRQWAAPLVCAALGVPGLLDSVAGADPGLPVALMVMIGFTVPLLARDRHPFLVFAVVTTFSMAEAASGVLTYAHFLAQLIMLYNLARFAPPLQLAVAVAVAVPQTIVTIMTFAPDRRIERIDSPLAVTTDLVLCILATAGLGLAGRVARSYIAALEDQAVRLELERDQRARLAEATERARISREMHDVLGHTLAVVVGLADGAAGLAETRPKQSADTLRIIADSGRGALADLRRLITGSREEGPHKTPFRPQPGVGDLGALLERIRAAGPDVGLHTAGDLTGLPAGLQLAVYRIVQEALTNTLEHAASDTTVRVSLIAEHDAVHITVEDTALRPRDHLREGGGQGLLGMRERAVLYQGTVTAGPDSAGGWSVRAVLRPTPLTNTGPDAQPA</sequence>
<dbReference type="Pfam" id="PF07730">
    <property type="entry name" value="HisKA_3"/>
    <property type="match status" value="1"/>
</dbReference>
<proteinExistence type="predicted"/>
<comment type="catalytic activity">
    <reaction evidence="1">
        <text>ATP + protein L-histidine = ADP + protein N-phospho-L-histidine.</text>
        <dbReference type="EC" id="2.7.13.3"/>
    </reaction>
</comment>
<evidence type="ECO:0000256" key="5">
    <source>
        <dbReference type="ARBA" id="ARBA00022741"/>
    </source>
</evidence>
<dbReference type="PANTHER" id="PTHR24421">
    <property type="entry name" value="NITRATE/NITRITE SENSOR PROTEIN NARX-RELATED"/>
    <property type="match status" value="1"/>
</dbReference>
<evidence type="ECO:0000259" key="11">
    <source>
        <dbReference type="Pfam" id="PF07730"/>
    </source>
</evidence>
<evidence type="ECO:0000256" key="6">
    <source>
        <dbReference type="ARBA" id="ARBA00022777"/>
    </source>
</evidence>
<keyword evidence="6 12" id="KW-0418">Kinase</keyword>
<feature type="transmembrane region" description="Helical" evidence="9">
    <location>
        <begin position="73"/>
        <end position="89"/>
    </location>
</feature>
<reference evidence="12 13" key="1">
    <citation type="submission" date="2015-06" db="EMBL/GenBank/DDBJ databases">
        <authorList>
            <person name="Ju K.-S."/>
            <person name="Doroghazi J.R."/>
            <person name="Metcalf W.W."/>
        </authorList>
    </citation>
    <scope>NUCLEOTIDE SEQUENCE [LARGE SCALE GENOMIC DNA]</scope>
    <source>
        <strain evidence="12 13">NRRL 3414</strain>
    </source>
</reference>
<protein>
    <recommendedName>
        <fullName evidence="2">histidine kinase</fullName>
        <ecNumber evidence="2">2.7.13.3</ecNumber>
    </recommendedName>
</protein>
<dbReference type="InterPro" id="IPR036890">
    <property type="entry name" value="HATPase_C_sf"/>
</dbReference>
<accession>A0A0J7ZH12</accession>
<keyword evidence="5" id="KW-0547">Nucleotide-binding</keyword>
<dbReference type="InterPro" id="IPR003594">
    <property type="entry name" value="HATPase_dom"/>
</dbReference>
<dbReference type="GO" id="GO:0016020">
    <property type="term" value="C:membrane"/>
    <property type="evidence" value="ECO:0007669"/>
    <property type="project" value="InterPro"/>
</dbReference>
<dbReference type="EMBL" id="LFNT01000009">
    <property type="protein sequence ID" value="KMS75169.1"/>
    <property type="molecule type" value="Genomic_DNA"/>
</dbReference>
<dbReference type="EC" id="2.7.13.3" evidence="2"/>
<dbReference type="GO" id="GO:0005524">
    <property type="term" value="F:ATP binding"/>
    <property type="evidence" value="ECO:0007669"/>
    <property type="project" value="UniProtKB-KW"/>
</dbReference>
<organism evidence="12 13">
    <name type="scientific">Streptomyces viridochromogenes</name>
    <dbReference type="NCBI Taxonomy" id="1938"/>
    <lineage>
        <taxon>Bacteria</taxon>
        <taxon>Bacillati</taxon>
        <taxon>Actinomycetota</taxon>
        <taxon>Actinomycetes</taxon>
        <taxon>Kitasatosporales</taxon>
        <taxon>Streptomycetaceae</taxon>
        <taxon>Streptomyces</taxon>
    </lineage>
</organism>
<keyword evidence="9" id="KW-1133">Transmembrane helix</keyword>
<evidence type="ECO:0000259" key="10">
    <source>
        <dbReference type="Pfam" id="PF02518"/>
    </source>
</evidence>
<dbReference type="Pfam" id="PF02518">
    <property type="entry name" value="HATPase_c"/>
    <property type="match status" value="1"/>
</dbReference>
<feature type="transmembrane region" description="Helical" evidence="9">
    <location>
        <begin position="136"/>
        <end position="157"/>
    </location>
</feature>
<dbReference type="Proteomes" id="UP000037432">
    <property type="component" value="Unassembled WGS sequence"/>
</dbReference>
<evidence type="ECO:0000256" key="3">
    <source>
        <dbReference type="ARBA" id="ARBA00022553"/>
    </source>
</evidence>
<evidence type="ECO:0000256" key="2">
    <source>
        <dbReference type="ARBA" id="ARBA00012438"/>
    </source>
</evidence>
<comment type="caution">
    <text evidence="12">The sequence shown here is derived from an EMBL/GenBank/DDBJ whole genome shotgun (WGS) entry which is preliminary data.</text>
</comment>
<evidence type="ECO:0000256" key="8">
    <source>
        <dbReference type="ARBA" id="ARBA00023012"/>
    </source>
</evidence>
<keyword evidence="9" id="KW-0812">Transmembrane</keyword>
<dbReference type="Gene3D" id="1.20.5.1930">
    <property type="match status" value="1"/>
</dbReference>
<dbReference type="SUPFAM" id="SSF55874">
    <property type="entry name" value="ATPase domain of HSP90 chaperone/DNA topoisomerase II/histidine kinase"/>
    <property type="match status" value="1"/>
</dbReference>
<keyword evidence="8" id="KW-0902">Two-component regulatory system</keyword>
<keyword evidence="3" id="KW-0597">Phosphoprotein</keyword>
<feature type="transmembrane region" description="Helical" evidence="9">
    <location>
        <begin position="48"/>
        <end position="67"/>
    </location>
</feature>
<dbReference type="InterPro" id="IPR050482">
    <property type="entry name" value="Sensor_HK_TwoCompSys"/>
</dbReference>
<dbReference type="PANTHER" id="PTHR24421:SF10">
    <property type="entry name" value="NITRATE_NITRITE SENSOR PROTEIN NARQ"/>
    <property type="match status" value="1"/>
</dbReference>
<dbReference type="CDD" id="cd16917">
    <property type="entry name" value="HATPase_UhpB-NarQ-NarX-like"/>
    <property type="match status" value="1"/>
</dbReference>
<evidence type="ECO:0000256" key="1">
    <source>
        <dbReference type="ARBA" id="ARBA00000085"/>
    </source>
</evidence>
<dbReference type="GO" id="GO:0000155">
    <property type="term" value="F:phosphorelay sensor kinase activity"/>
    <property type="evidence" value="ECO:0007669"/>
    <property type="project" value="InterPro"/>
</dbReference>
<name>A0A0J7ZH12_STRVR</name>
<keyword evidence="7" id="KW-0067">ATP-binding</keyword>
<dbReference type="Gene3D" id="3.30.565.10">
    <property type="entry name" value="Histidine kinase-like ATPase, C-terminal domain"/>
    <property type="match status" value="1"/>
</dbReference>
<dbReference type="RefSeq" id="WP_048580957.1">
    <property type="nucleotide sequence ID" value="NZ_LFNT01000009.1"/>
</dbReference>
<feature type="domain" description="Signal transduction histidine kinase subgroup 3 dimerisation and phosphoacceptor" evidence="11">
    <location>
        <begin position="221"/>
        <end position="285"/>
    </location>
</feature>
<dbReference type="GO" id="GO:0046983">
    <property type="term" value="F:protein dimerization activity"/>
    <property type="evidence" value="ECO:0007669"/>
    <property type="project" value="InterPro"/>
</dbReference>
<evidence type="ECO:0000256" key="7">
    <source>
        <dbReference type="ARBA" id="ARBA00022840"/>
    </source>
</evidence>
<feature type="domain" description="Histidine kinase/HSP90-like ATPase" evidence="10">
    <location>
        <begin position="332"/>
        <end position="421"/>
    </location>
</feature>
<feature type="transmembrane region" description="Helical" evidence="9">
    <location>
        <begin position="169"/>
        <end position="189"/>
    </location>
</feature>